<reference evidence="2" key="1">
    <citation type="submission" date="2017-03" db="EMBL/GenBank/DDBJ databases">
        <title>Genomes of endolithic fungi from Antarctica.</title>
        <authorList>
            <person name="Coleine C."/>
            <person name="Masonjones S."/>
            <person name="Stajich J.E."/>
        </authorList>
    </citation>
    <scope>NUCLEOTIDE SEQUENCE [LARGE SCALE GENOMIC DNA]</scope>
    <source>
        <strain evidence="2">CCFEE 5527</strain>
    </source>
</reference>
<comment type="caution">
    <text evidence="1">The sequence shown here is derived from an EMBL/GenBank/DDBJ whole genome shotgun (WGS) entry which is preliminary data.</text>
</comment>
<dbReference type="PANTHER" id="PTHR14097">
    <property type="entry name" value="OXIDOREDUCTASE HTATIP2"/>
    <property type="match status" value="1"/>
</dbReference>
<dbReference type="Proteomes" id="UP000192596">
    <property type="component" value="Unassembled WGS sequence"/>
</dbReference>
<dbReference type="STRING" id="1507870.A0A1V8SVP3"/>
<sequence length="222" mass="24172">MKIIIAGATGNIGRKALDEALYHPDMTVVVALVRRELDVQHSKLQSVVKQDFSSYSEAELEKLNGAQGCIWALGGPLSPTEVHSTYPRAALSSFSTALAPHTPTHKIFHFILLSGALIPRTENGVLSQIPVVSTFVERGHVEQEFEAYSAAHEDWQTIIVRPSVVVAKNSWPETLLPEQFQISEEVFAAALVDFAVHGSEEGLLDNAALKAKGEKALARKHA</sequence>
<dbReference type="EMBL" id="NAJO01000025">
    <property type="protein sequence ID" value="OQO03247.1"/>
    <property type="molecule type" value="Genomic_DNA"/>
</dbReference>
<dbReference type="SUPFAM" id="SSF51735">
    <property type="entry name" value="NAD(P)-binding Rossmann-fold domains"/>
    <property type="match status" value="1"/>
</dbReference>
<name>A0A1V8SVP3_9PEZI</name>
<dbReference type="AlphaFoldDB" id="A0A1V8SVP3"/>
<dbReference type="Gene3D" id="3.40.50.720">
    <property type="entry name" value="NAD(P)-binding Rossmann-like Domain"/>
    <property type="match status" value="1"/>
</dbReference>
<gene>
    <name evidence="1" type="ORF">B0A48_11503</name>
</gene>
<keyword evidence="2" id="KW-1185">Reference proteome</keyword>
<dbReference type="InterPro" id="IPR036291">
    <property type="entry name" value="NAD(P)-bd_dom_sf"/>
</dbReference>
<evidence type="ECO:0000313" key="2">
    <source>
        <dbReference type="Proteomes" id="UP000192596"/>
    </source>
</evidence>
<dbReference type="OrthoDB" id="3535423at2759"/>
<proteinExistence type="predicted"/>
<protein>
    <submittedName>
        <fullName evidence="1">Uncharacterized protein</fullName>
    </submittedName>
</protein>
<organism evidence="1 2">
    <name type="scientific">Cryoendolithus antarcticus</name>
    <dbReference type="NCBI Taxonomy" id="1507870"/>
    <lineage>
        <taxon>Eukaryota</taxon>
        <taxon>Fungi</taxon>
        <taxon>Dikarya</taxon>
        <taxon>Ascomycota</taxon>
        <taxon>Pezizomycotina</taxon>
        <taxon>Dothideomycetes</taxon>
        <taxon>Dothideomycetidae</taxon>
        <taxon>Cladosporiales</taxon>
        <taxon>Cladosporiaceae</taxon>
        <taxon>Cryoendolithus</taxon>
    </lineage>
</organism>
<evidence type="ECO:0000313" key="1">
    <source>
        <dbReference type="EMBL" id="OQO03247.1"/>
    </source>
</evidence>
<accession>A0A1V8SVP3</accession>
<dbReference type="PANTHER" id="PTHR14097:SF9">
    <property type="entry name" value="EPIMERASE, PUTATIVE (AFU_ORTHOLOGUE AFUA_8G07320)-RELATED"/>
    <property type="match status" value="1"/>
</dbReference>
<dbReference type="InParanoid" id="A0A1V8SVP3"/>